<protein>
    <submittedName>
        <fullName evidence="1">Uncharacterized protein</fullName>
    </submittedName>
</protein>
<name>A0A9D2EKI7_9FIRM</name>
<gene>
    <name evidence="1" type="ORF">H9968_05220</name>
</gene>
<evidence type="ECO:0000313" key="1">
    <source>
        <dbReference type="EMBL" id="HIZ39319.1"/>
    </source>
</evidence>
<evidence type="ECO:0000313" key="2">
    <source>
        <dbReference type="Proteomes" id="UP000824049"/>
    </source>
</evidence>
<accession>A0A9D2EKI7</accession>
<comment type="caution">
    <text evidence="1">The sequence shown here is derived from an EMBL/GenBank/DDBJ whole genome shotgun (WGS) entry which is preliminary data.</text>
</comment>
<organism evidence="1 2">
    <name type="scientific">Candidatus Anaerobutyricum stercoris</name>
    <dbReference type="NCBI Taxonomy" id="2838457"/>
    <lineage>
        <taxon>Bacteria</taxon>
        <taxon>Bacillati</taxon>
        <taxon>Bacillota</taxon>
        <taxon>Clostridia</taxon>
        <taxon>Lachnospirales</taxon>
        <taxon>Lachnospiraceae</taxon>
        <taxon>Anaerobutyricum</taxon>
    </lineage>
</organism>
<proteinExistence type="predicted"/>
<sequence>MKSSKQTYQEVAEACSKYDPVSSEYAAKNSSCDCKTPSCLNCVHFDKNEHCVLDLYDQIVERIR</sequence>
<dbReference type="EMBL" id="DXBR01000049">
    <property type="protein sequence ID" value="HIZ39319.1"/>
    <property type="molecule type" value="Genomic_DNA"/>
</dbReference>
<dbReference type="AlphaFoldDB" id="A0A9D2EKI7"/>
<dbReference type="Proteomes" id="UP000824049">
    <property type="component" value="Unassembled WGS sequence"/>
</dbReference>
<reference evidence="1" key="1">
    <citation type="journal article" date="2021" name="PeerJ">
        <title>Extensive microbial diversity within the chicken gut microbiome revealed by metagenomics and culture.</title>
        <authorList>
            <person name="Gilroy R."/>
            <person name="Ravi A."/>
            <person name="Getino M."/>
            <person name="Pursley I."/>
            <person name="Horton D.L."/>
            <person name="Alikhan N.F."/>
            <person name="Baker D."/>
            <person name="Gharbi K."/>
            <person name="Hall N."/>
            <person name="Watson M."/>
            <person name="Adriaenssens E.M."/>
            <person name="Foster-Nyarko E."/>
            <person name="Jarju S."/>
            <person name="Secka A."/>
            <person name="Antonio M."/>
            <person name="Oren A."/>
            <person name="Chaudhuri R.R."/>
            <person name="La Ragione R."/>
            <person name="Hildebrand F."/>
            <person name="Pallen M.J."/>
        </authorList>
    </citation>
    <scope>NUCLEOTIDE SEQUENCE</scope>
    <source>
        <strain evidence="1">CHK179-28034</strain>
    </source>
</reference>
<reference evidence="1" key="2">
    <citation type="submission" date="2021-04" db="EMBL/GenBank/DDBJ databases">
        <authorList>
            <person name="Gilroy R."/>
        </authorList>
    </citation>
    <scope>NUCLEOTIDE SEQUENCE</scope>
    <source>
        <strain evidence="1">CHK179-28034</strain>
    </source>
</reference>